<protein>
    <recommendedName>
        <fullName evidence="17">Glyceraldehyde-3-phosphate dehydrogenase</fullName>
        <ecNumber evidence="17">1.2.1.12</ecNumber>
    </recommendedName>
</protein>
<evidence type="ECO:0000256" key="12">
    <source>
        <dbReference type="ARBA" id="ARBA00023027"/>
    </source>
</evidence>
<dbReference type="GO" id="GO:0006006">
    <property type="term" value="P:glucose metabolic process"/>
    <property type="evidence" value="ECO:0007669"/>
    <property type="project" value="InterPro"/>
</dbReference>
<dbReference type="GO" id="GO:0006096">
    <property type="term" value="P:glycolytic process"/>
    <property type="evidence" value="ECO:0007669"/>
    <property type="project" value="UniProtKB-UniPathway"/>
</dbReference>
<comment type="similarity">
    <text evidence="5 16">Belongs to the glyceraldehyde-3-phosphate dehydrogenase family.</text>
</comment>
<dbReference type="GO" id="GO:0006915">
    <property type="term" value="P:apoptotic process"/>
    <property type="evidence" value="ECO:0007669"/>
    <property type="project" value="UniProtKB-KW"/>
</dbReference>
<dbReference type="PANTHER" id="PTHR10836">
    <property type="entry name" value="GLYCERALDEHYDE 3-PHOSPHATE DEHYDROGENASE"/>
    <property type="match status" value="1"/>
</dbReference>
<dbReference type="SMART" id="SM00846">
    <property type="entry name" value="Gp_dh_N"/>
    <property type="match status" value="1"/>
</dbReference>
<organism evidence="19 20">
    <name type="scientific">Laccaria amethystina LaAM-08-1</name>
    <dbReference type="NCBI Taxonomy" id="1095629"/>
    <lineage>
        <taxon>Eukaryota</taxon>
        <taxon>Fungi</taxon>
        <taxon>Dikarya</taxon>
        <taxon>Basidiomycota</taxon>
        <taxon>Agaricomycotina</taxon>
        <taxon>Agaricomycetes</taxon>
        <taxon>Agaricomycetidae</taxon>
        <taxon>Agaricales</taxon>
        <taxon>Agaricineae</taxon>
        <taxon>Hydnangiaceae</taxon>
        <taxon>Laccaria</taxon>
    </lineage>
</organism>
<evidence type="ECO:0000256" key="1">
    <source>
        <dbReference type="ARBA" id="ARBA00004123"/>
    </source>
</evidence>
<dbReference type="PROSITE" id="PS00071">
    <property type="entry name" value="GAPDH"/>
    <property type="match status" value="1"/>
</dbReference>
<dbReference type="PRINTS" id="PR00078">
    <property type="entry name" value="G3PDHDRGNASE"/>
</dbReference>
<dbReference type="InterPro" id="IPR020829">
    <property type="entry name" value="GlycerAld_3-P_DH_cat"/>
</dbReference>
<dbReference type="CDD" id="cd05214">
    <property type="entry name" value="GAPDH_I_N"/>
    <property type="match status" value="1"/>
</dbReference>
<dbReference type="UniPathway" id="UPA00109">
    <property type="reaction ID" value="UER00184"/>
</dbReference>
<dbReference type="GO" id="GO:0005634">
    <property type="term" value="C:nucleus"/>
    <property type="evidence" value="ECO:0007669"/>
    <property type="project" value="UniProtKB-SubCell"/>
</dbReference>
<gene>
    <name evidence="19" type="ORF">K443DRAFT_13474</name>
</gene>
<comment type="subcellular location">
    <subcellularLocation>
        <location evidence="2">Cytoplasm</location>
        <location evidence="2">Cytoskeleton</location>
    </subcellularLocation>
    <subcellularLocation>
        <location evidence="3">Cytoplasm</location>
        <location evidence="3">Cytosol</location>
    </subcellularLocation>
    <subcellularLocation>
        <location evidence="1">Nucleus</location>
    </subcellularLocation>
</comment>
<evidence type="ECO:0000256" key="10">
    <source>
        <dbReference type="ARBA" id="ARBA00022799"/>
    </source>
</evidence>
<reference evidence="19 20" key="1">
    <citation type="submission" date="2014-04" db="EMBL/GenBank/DDBJ databases">
        <authorList>
            <consortium name="DOE Joint Genome Institute"/>
            <person name="Kuo A."/>
            <person name="Kohler A."/>
            <person name="Nagy L.G."/>
            <person name="Floudas D."/>
            <person name="Copeland A."/>
            <person name="Barry K.W."/>
            <person name="Cichocki N."/>
            <person name="Veneault-Fourrey C."/>
            <person name="LaButti K."/>
            <person name="Lindquist E.A."/>
            <person name="Lipzen A."/>
            <person name="Lundell T."/>
            <person name="Morin E."/>
            <person name="Murat C."/>
            <person name="Sun H."/>
            <person name="Tunlid A."/>
            <person name="Henrissat B."/>
            <person name="Grigoriev I.V."/>
            <person name="Hibbett D.S."/>
            <person name="Martin F."/>
            <person name="Nordberg H.P."/>
            <person name="Cantor M.N."/>
            <person name="Hua S.X."/>
        </authorList>
    </citation>
    <scope>NUCLEOTIDE SEQUENCE [LARGE SCALE GENOMIC DNA]</scope>
    <source>
        <strain evidence="19 20">LaAM-08-1</strain>
    </source>
</reference>
<keyword evidence="8" id="KW-0808">Transferase</keyword>
<evidence type="ECO:0000256" key="8">
    <source>
        <dbReference type="ARBA" id="ARBA00022679"/>
    </source>
</evidence>
<proteinExistence type="inferred from homology"/>
<keyword evidence="7" id="KW-0963">Cytoplasm</keyword>
<keyword evidence="10" id="KW-0702">S-nitrosylation</keyword>
<evidence type="ECO:0000313" key="19">
    <source>
        <dbReference type="EMBL" id="KIJ92604.1"/>
    </source>
</evidence>
<keyword evidence="9" id="KW-0053">Apoptosis</keyword>
<name>A0A0C9WIA5_9AGAR</name>
<keyword evidence="15" id="KW-0539">Nucleus</keyword>
<dbReference type="GO" id="GO:0050661">
    <property type="term" value="F:NADP binding"/>
    <property type="evidence" value="ECO:0007669"/>
    <property type="project" value="InterPro"/>
</dbReference>
<dbReference type="GO" id="GO:0051287">
    <property type="term" value="F:NAD binding"/>
    <property type="evidence" value="ECO:0007669"/>
    <property type="project" value="UniProtKB-UniRule"/>
</dbReference>
<dbReference type="CDD" id="cd18126">
    <property type="entry name" value="GAPDH_I_C"/>
    <property type="match status" value="1"/>
</dbReference>
<evidence type="ECO:0000256" key="16">
    <source>
        <dbReference type="RuleBase" id="RU000397"/>
    </source>
</evidence>
<evidence type="ECO:0000256" key="4">
    <source>
        <dbReference type="ARBA" id="ARBA00004869"/>
    </source>
</evidence>
<dbReference type="OrthoDB" id="1152826at2759"/>
<accession>A0A0C9WIA5</accession>
<dbReference type="GO" id="GO:0005856">
    <property type="term" value="C:cytoskeleton"/>
    <property type="evidence" value="ECO:0007669"/>
    <property type="project" value="UniProtKB-SubCell"/>
</dbReference>
<dbReference type="PANTHER" id="PTHR10836:SF76">
    <property type="entry name" value="GLYCERALDEHYDE-3-PHOSPHATE DEHYDROGENASE-RELATED"/>
    <property type="match status" value="1"/>
</dbReference>
<dbReference type="Gene3D" id="3.30.360.10">
    <property type="entry name" value="Dihydrodipicolinate Reductase, domain 2"/>
    <property type="match status" value="1"/>
</dbReference>
<dbReference type="SUPFAM" id="SSF55347">
    <property type="entry name" value="Glyceraldehyde-3-phosphate dehydrogenase-like, C-terminal domain"/>
    <property type="match status" value="1"/>
</dbReference>
<evidence type="ECO:0000256" key="15">
    <source>
        <dbReference type="ARBA" id="ARBA00023242"/>
    </source>
</evidence>
<dbReference type="InterPro" id="IPR020830">
    <property type="entry name" value="GlycerAld_3-P_DH_AS"/>
</dbReference>
<evidence type="ECO:0000256" key="9">
    <source>
        <dbReference type="ARBA" id="ARBA00022703"/>
    </source>
</evidence>
<evidence type="ECO:0000256" key="6">
    <source>
        <dbReference type="ARBA" id="ARBA00011881"/>
    </source>
</evidence>
<dbReference type="Pfam" id="PF02800">
    <property type="entry name" value="Gp_dh_C"/>
    <property type="match status" value="1"/>
</dbReference>
<keyword evidence="13 17" id="KW-0324">Glycolysis</keyword>
<dbReference type="HOGENOM" id="CLU_030140_0_1_1"/>
<evidence type="ECO:0000256" key="7">
    <source>
        <dbReference type="ARBA" id="ARBA00022490"/>
    </source>
</evidence>
<dbReference type="STRING" id="1095629.A0A0C9WIA5"/>
<comment type="subunit">
    <text evidence="6 17">Homotetramer.</text>
</comment>
<evidence type="ECO:0000256" key="5">
    <source>
        <dbReference type="ARBA" id="ARBA00007406"/>
    </source>
</evidence>
<evidence type="ECO:0000256" key="3">
    <source>
        <dbReference type="ARBA" id="ARBA00004514"/>
    </source>
</evidence>
<sequence>MSQRRIEVFWRLTGAREKHRIEPSADHLWCRDGLRGTLDVDPGPSADLERPWIKNTRHRRPPFPNAEEHLEVLHKFTKVDPQDPATRIASNQRDLGRIGRIVYRNALELKDTEVVAINDPFIDLEFMVRFLLFARYLGFSSPNSTDGRLPVQDGKLIVNGKLVTIVGERDPAAIPWSSAGAEYIVESTGVFTTTEKASARLKGSAKKVIISAPSADAPMFVVGVNLNKYDPAVKVISNASCTTNCLAPLAKIIHDNFGIVEGLMTTVHATTATQKTVDGPSHKDWRGGRSVNNNIIPSSTGAAKAVGKVIPSLNGKLTGLAFRVPTLDVSVVDLVVRIEKPATYEEIKATIKAAAEGSYKGIVEYSEDQVVSTDFIGHTASSIFDAGAGIQLSPNFVKLISWYDNEWGYSRRVCDLLVYAAAQDAKAGL</sequence>
<evidence type="ECO:0000256" key="13">
    <source>
        <dbReference type="ARBA" id="ARBA00023152"/>
    </source>
</evidence>
<keyword evidence="12 17" id="KW-0520">NAD</keyword>
<evidence type="ECO:0000256" key="14">
    <source>
        <dbReference type="ARBA" id="ARBA00023212"/>
    </source>
</evidence>
<dbReference type="InterPro" id="IPR020831">
    <property type="entry name" value="GlycerAld/Erythrose_P_DH"/>
</dbReference>
<dbReference type="InterPro" id="IPR006424">
    <property type="entry name" value="Glyceraldehyde-3-P_DH_1"/>
</dbReference>
<keyword evidence="14" id="KW-0206">Cytoskeleton</keyword>
<feature type="domain" description="Glyceraldehyde 3-phosphate dehydrogenase NAD(P) binding" evidence="18">
    <location>
        <begin position="93"/>
        <end position="241"/>
    </location>
</feature>
<dbReference type="InterPro" id="IPR020828">
    <property type="entry name" value="GlycerAld_3-P_DH_NAD(P)-bd"/>
</dbReference>
<dbReference type="GO" id="GO:0004365">
    <property type="term" value="F:glyceraldehyde-3-phosphate dehydrogenase (NAD+) (phosphorylating) activity"/>
    <property type="evidence" value="ECO:0007669"/>
    <property type="project" value="UniProtKB-UniRule"/>
</dbReference>
<reference evidence="20" key="2">
    <citation type="submission" date="2015-01" db="EMBL/GenBank/DDBJ databases">
        <title>Evolutionary Origins and Diversification of the Mycorrhizal Mutualists.</title>
        <authorList>
            <consortium name="DOE Joint Genome Institute"/>
            <consortium name="Mycorrhizal Genomics Consortium"/>
            <person name="Kohler A."/>
            <person name="Kuo A."/>
            <person name="Nagy L.G."/>
            <person name="Floudas D."/>
            <person name="Copeland A."/>
            <person name="Barry K.W."/>
            <person name="Cichocki N."/>
            <person name="Veneault-Fourrey C."/>
            <person name="LaButti K."/>
            <person name="Lindquist E.A."/>
            <person name="Lipzen A."/>
            <person name="Lundell T."/>
            <person name="Morin E."/>
            <person name="Murat C."/>
            <person name="Riley R."/>
            <person name="Ohm R."/>
            <person name="Sun H."/>
            <person name="Tunlid A."/>
            <person name="Henrissat B."/>
            <person name="Grigoriev I.V."/>
            <person name="Hibbett D.S."/>
            <person name="Martin F."/>
        </authorList>
    </citation>
    <scope>NUCLEOTIDE SEQUENCE [LARGE SCALE GENOMIC DNA]</scope>
    <source>
        <strain evidence="20">LaAM-08-1</strain>
    </source>
</reference>
<dbReference type="Proteomes" id="UP000054477">
    <property type="component" value="Unassembled WGS sequence"/>
</dbReference>
<keyword evidence="20" id="KW-1185">Reference proteome</keyword>
<dbReference type="Gene3D" id="3.40.50.720">
    <property type="entry name" value="NAD(P)-binding Rossmann-like Domain"/>
    <property type="match status" value="1"/>
</dbReference>
<evidence type="ECO:0000256" key="17">
    <source>
        <dbReference type="RuleBase" id="RU361160"/>
    </source>
</evidence>
<dbReference type="GO" id="GO:0016740">
    <property type="term" value="F:transferase activity"/>
    <property type="evidence" value="ECO:0007669"/>
    <property type="project" value="UniProtKB-KW"/>
</dbReference>
<dbReference type="EC" id="1.2.1.12" evidence="17"/>
<dbReference type="NCBIfam" id="TIGR01534">
    <property type="entry name" value="GAPDH-I"/>
    <property type="match status" value="1"/>
</dbReference>
<dbReference type="FunFam" id="3.30.360.10:FF:000001">
    <property type="entry name" value="Glyceraldehyde-3-phosphate dehydrogenase"/>
    <property type="match status" value="1"/>
</dbReference>
<dbReference type="FunFam" id="3.40.50.720:FF:000319">
    <property type="entry name" value="Glyceraldehyde-3-phosphate dehydrogenase"/>
    <property type="match status" value="1"/>
</dbReference>
<evidence type="ECO:0000313" key="20">
    <source>
        <dbReference type="Proteomes" id="UP000054477"/>
    </source>
</evidence>
<dbReference type="GO" id="GO:0005829">
    <property type="term" value="C:cytosol"/>
    <property type="evidence" value="ECO:0007669"/>
    <property type="project" value="UniProtKB-SubCell"/>
</dbReference>
<evidence type="ECO:0000256" key="11">
    <source>
        <dbReference type="ARBA" id="ARBA00023002"/>
    </source>
</evidence>
<dbReference type="InterPro" id="IPR036291">
    <property type="entry name" value="NAD(P)-bd_dom_sf"/>
</dbReference>
<evidence type="ECO:0000259" key="18">
    <source>
        <dbReference type="SMART" id="SM00846"/>
    </source>
</evidence>
<dbReference type="EMBL" id="KN838898">
    <property type="protein sequence ID" value="KIJ92604.1"/>
    <property type="molecule type" value="Genomic_DNA"/>
</dbReference>
<dbReference type="Pfam" id="PF00044">
    <property type="entry name" value="Gp_dh_N"/>
    <property type="match status" value="1"/>
</dbReference>
<keyword evidence="11 17" id="KW-0560">Oxidoreductase</keyword>
<dbReference type="AlphaFoldDB" id="A0A0C9WIA5"/>
<dbReference type="SUPFAM" id="SSF51735">
    <property type="entry name" value="NAD(P)-binding Rossmann-fold domains"/>
    <property type="match status" value="1"/>
</dbReference>
<evidence type="ECO:0000256" key="2">
    <source>
        <dbReference type="ARBA" id="ARBA00004245"/>
    </source>
</evidence>
<comment type="pathway">
    <text evidence="4 17">Carbohydrate degradation; glycolysis; pyruvate from D-glyceraldehyde 3-phosphate: step 1/5.</text>
</comment>
<comment type="catalytic activity">
    <reaction evidence="17">
        <text>D-glyceraldehyde 3-phosphate + phosphate + NAD(+) = (2R)-3-phospho-glyceroyl phosphate + NADH + H(+)</text>
        <dbReference type="Rhea" id="RHEA:10300"/>
        <dbReference type="ChEBI" id="CHEBI:15378"/>
        <dbReference type="ChEBI" id="CHEBI:43474"/>
        <dbReference type="ChEBI" id="CHEBI:57540"/>
        <dbReference type="ChEBI" id="CHEBI:57604"/>
        <dbReference type="ChEBI" id="CHEBI:57945"/>
        <dbReference type="ChEBI" id="CHEBI:59776"/>
        <dbReference type="EC" id="1.2.1.12"/>
    </reaction>
</comment>